<reference evidence="1 2" key="1">
    <citation type="submission" date="2015-01" db="EMBL/GenBank/DDBJ databases">
        <authorList>
            <person name="Aslett A.Martin."/>
            <person name="De Silva Nishadi"/>
        </authorList>
    </citation>
    <scope>NUCLEOTIDE SEQUENCE [LARGE SCALE GENOMIC DNA]</scope>
    <source>
        <strain evidence="1 2">R28058</strain>
    </source>
</reference>
<evidence type="ECO:0000313" key="1">
    <source>
        <dbReference type="EMBL" id="CEQ01977.1"/>
    </source>
</evidence>
<name>A0A0C7QMC0_PARSO</name>
<organism evidence="1 2">
    <name type="scientific">Paraclostridium sordellii</name>
    <name type="common">Clostridium sordellii</name>
    <dbReference type="NCBI Taxonomy" id="1505"/>
    <lineage>
        <taxon>Bacteria</taxon>
        <taxon>Bacillati</taxon>
        <taxon>Bacillota</taxon>
        <taxon>Clostridia</taxon>
        <taxon>Peptostreptococcales</taxon>
        <taxon>Peptostreptococcaceae</taxon>
        <taxon>Paraclostridium</taxon>
    </lineage>
</organism>
<protein>
    <submittedName>
        <fullName evidence="1">Uncharacterized protein</fullName>
    </submittedName>
</protein>
<dbReference type="OrthoDB" id="9977807at2"/>
<accession>A0A0C7QMC0</accession>
<dbReference type="EMBL" id="CEKZ01000001">
    <property type="protein sequence ID" value="CEQ01977.1"/>
    <property type="molecule type" value="Genomic_DNA"/>
</dbReference>
<proteinExistence type="predicted"/>
<dbReference type="RefSeq" id="WP_055341061.1">
    <property type="nucleotide sequence ID" value="NZ_CEKZ01000001.1"/>
</dbReference>
<evidence type="ECO:0000313" key="2">
    <source>
        <dbReference type="Proteomes" id="UP000049127"/>
    </source>
</evidence>
<dbReference type="Proteomes" id="UP000049127">
    <property type="component" value="Unassembled WGS sequence"/>
</dbReference>
<gene>
    <name evidence="1" type="ORF">R28058_33541</name>
</gene>
<dbReference type="AlphaFoldDB" id="A0A0C7QMC0"/>
<sequence length="93" mass="10748">MAKEIRVTFTDKEQDLYDFINSKSSKASFLKDLARLEKNRQDSLTNIDYDKLANIVIEKLNGSNAKIDKNEKSKENKSDIDNIINNMDFSDLE</sequence>